<keyword evidence="3" id="KW-0479">Metal-binding</keyword>
<organism evidence="5 6">
    <name type="scientific">Microcella alkaliphila</name>
    <dbReference type="NCBI Taxonomy" id="279828"/>
    <lineage>
        <taxon>Bacteria</taxon>
        <taxon>Bacillati</taxon>
        <taxon>Actinomycetota</taxon>
        <taxon>Actinomycetes</taxon>
        <taxon>Micrococcales</taxon>
        <taxon>Microbacteriaceae</taxon>
        <taxon>Microcella</taxon>
    </lineage>
</organism>
<dbReference type="PROSITE" id="PS51471">
    <property type="entry name" value="FE2OG_OXY"/>
    <property type="match status" value="1"/>
</dbReference>
<dbReference type="InterPro" id="IPR050231">
    <property type="entry name" value="Iron_ascorbate_oxido_reductase"/>
</dbReference>
<dbReference type="InterPro" id="IPR044861">
    <property type="entry name" value="IPNS-like_FE2OG_OXY"/>
</dbReference>
<reference evidence="6" key="1">
    <citation type="submission" date="2015-12" db="EMBL/GenBank/DDBJ databases">
        <authorList>
            <person name="Shamseldin A."/>
            <person name="Moawad H."/>
            <person name="Abd El-Rahim W.M."/>
            <person name="Sadowsky M.J."/>
        </authorList>
    </citation>
    <scope>NUCLEOTIDE SEQUENCE [LARGE SCALE GENOMIC DNA]</scope>
    <source>
        <strain evidence="6">JAM AC0309</strain>
    </source>
</reference>
<gene>
    <name evidence="5" type="ORF">MalAC0309_0341</name>
</gene>
<dbReference type="Proteomes" id="UP000218965">
    <property type="component" value="Chromosome"/>
</dbReference>
<dbReference type="OrthoDB" id="21825at2"/>
<keyword evidence="3" id="KW-0408">Iron</keyword>
<proteinExistence type="inferred from homology"/>
<accession>A0A0U5B5L9</accession>
<sequence>MTSASLPIVDMSLLDGDAADQQRFRDELRRATHEVGFFYLVGHGVTDAQFAEMIDLSKRFFALPEDEKLAIENTLSPHFRGYTRVGGELTLGKQDWREQIDIGAEREAVPTGEGIEDYWVLDGPNLWPDALPELKTAVLAWIDRLNGIGARLLSAWAEALGAPADHFDAAFGERPSPNMKIVRYPGKSGPTPEQGVGAHKDLGVLTLLYVEEGKGGLQVEKDGEWIDAPPVEGAFVVNIGELLEVATDGYLKATLHRVISPAEGDERISIPYFHGPALDAEIPHIELPAELASEARGVTLDPKNPIHAVFGRNWLKSRVRAHPNVVEAHHPHLAAK</sequence>
<keyword evidence="3" id="KW-0560">Oxidoreductase</keyword>
<dbReference type="EMBL" id="AP017315">
    <property type="protein sequence ID" value="BAU31216.1"/>
    <property type="molecule type" value="Genomic_DNA"/>
</dbReference>
<evidence type="ECO:0000256" key="2">
    <source>
        <dbReference type="ARBA" id="ARBA00023194"/>
    </source>
</evidence>
<dbReference type="InterPro" id="IPR027443">
    <property type="entry name" value="IPNS-like_sf"/>
</dbReference>
<dbReference type="GO" id="GO:0017000">
    <property type="term" value="P:antibiotic biosynthetic process"/>
    <property type="evidence" value="ECO:0007669"/>
    <property type="project" value="UniProtKB-KW"/>
</dbReference>
<reference evidence="5 6" key="2">
    <citation type="submission" date="2016-01" db="EMBL/GenBank/DDBJ databases">
        <title>Microcella alkaliphila JAM AC0309 whole genome shotgun sequence.</title>
        <authorList>
            <person name="Kurata A."/>
            <person name="Hirose Y."/>
            <person name="Kishimoto N."/>
            <person name="Kobayashi T."/>
        </authorList>
    </citation>
    <scope>NUCLEOTIDE SEQUENCE [LARGE SCALE GENOMIC DNA]</scope>
    <source>
        <strain evidence="5 6">JAM AC0309</strain>
    </source>
</reference>
<dbReference type="GO" id="GO:0016491">
    <property type="term" value="F:oxidoreductase activity"/>
    <property type="evidence" value="ECO:0007669"/>
    <property type="project" value="UniProtKB-KW"/>
</dbReference>
<dbReference type="SUPFAM" id="SSF51197">
    <property type="entry name" value="Clavaminate synthase-like"/>
    <property type="match status" value="1"/>
</dbReference>
<dbReference type="InterPro" id="IPR005123">
    <property type="entry name" value="Oxoglu/Fe-dep_dioxygenase_dom"/>
</dbReference>
<evidence type="ECO:0000313" key="5">
    <source>
        <dbReference type="EMBL" id="BAU31216.1"/>
    </source>
</evidence>
<dbReference type="AlphaFoldDB" id="A0A0U5B5L9"/>
<feature type="domain" description="Fe2OG dioxygenase" evidence="4">
    <location>
        <begin position="174"/>
        <end position="276"/>
    </location>
</feature>
<comment type="pathway">
    <text evidence="1">Antibiotic biosynthesis.</text>
</comment>
<evidence type="ECO:0000313" key="6">
    <source>
        <dbReference type="Proteomes" id="UP000218965"/>
    </source>
</evidence>
<dbReference type="GO" id="GO:0046872">
    <property type="term" value="F:metal ion binding"/>
    <property type="evidence" value="ECO:0007669"/>
    <property type="project" value="UniProtKB-KW"/>
</dbReference>
<protein>
    <submittedName>
        <fullName evidence="5">Isopenicillin N synthase</fullName>
    </submittedName>
</protein>
<comment type="similarity">
    <text evidence="3">Belongs to the iron/ascorbate-dependent oxidoreductase family.</text>
</comment>
<evidence type="ECO:0000259" key="4">
    <source>
        <dbReference type="PROSITE" id="PS51471"/>
    </source>
</evidence>
<dbReference type="Gene3D" id="2.60.120.330">
    <property type="entry name" value="B-lactam Antibiotic, Isopenicillin N Synthase, Chain"/>
    <property type="match status" value="1"/>
</dbReference>
<evidence type="ECO:0000256" key="1">
    <source>
        <dbReference type="ARBA" id="ARBA00004792"/>
    </source>
</evidence>
<dbReference type="InterPro" id="IPR026992">
    <property type="entry name" value="DIOX_N"/>
</dbReference>
<dbReference type="Pfam" id="PF03171">
    <property type="entry name" value="2OG-FeII_Oxy"/>
    <property type="match status" value="1"/>
</dbReference>
<dbReference type="RefSeq" id="WP_096420278.1">
    <property type="nucleotide sequence ID" value="NZ_AP017315.1"/>
</dbReference>
<dbReference type="Pfam" id="PF14226">
    <property type="entry name" value="DIOX_N"/>
    <property type="match status" value="1"/>
</dbReference>
<dbReference type="PANTHER" id="PTHR47990">
    <property type="entry name" value="2-OXOGLUTARATE (2OG) AND FE(II)-DEPENDENT OXYGENASE SUPERFAMILY PROTEIN-RELATED"/>
    <property type="match status" value="1"/>
</dbReference>
<dbReference type="KEGG" id="malk:MalAC0309_0341"/>
<keyword evidence="2" id="KW-0045">Antibiotic biosynthesis</keyword>
<dbReference type="PRINTS" id="PR00682">
    <property type="entry name" value="IPNSYNTHASE"/>
</dbReference>
<name>A0A0U5B5L9_9MICO</name>
<evidence type="ECO:0000256" key="3">
    <source>
        <dbReference type="RuleBase" id="RU003682"/>
    </source>
</evidence>